<feature type="domain" description="EGF-like" evidence="18">
    <location>
        <begin position="409"/>
        <end position="447"/>
    </location>
</feature>
<dbReference type="PROSITE" id="PS01186">
    <property type="entry name" value="EGF_2"/>
    <property type="match status" value="4"/>
</dbReference>
<dbReference type="InterPro" id="IPR052071">
    <property type="entry name" value="SCUB_EGF-like_domain"/>
</dbReference>
<evidence type="ECO:0000256" key="15">
    <source>
        <dbReference type="PROSITE-ProRule" id="PRU00076"/>
    </source>
</evidence>
<evidence type="ECO:0000259" key="17">
    <source>
        <dbReference type="PROSITE" id="PS01180"/>
    </source>
</evidence>
<dbReference type="PROSITE" id="PS00010">
    <property type="entry name" value="ASX_HYDROXYL"/>
    <property type="match status" value="4"/>
</dbReference>
<feature type="domain" description="EGF-like" evidence="18">
    <location>
        <begin position="90"/>
        <end position="130"/>
    </location>
</feature>
<feature type="chain" id="PRO_5027936970" description="Signal peptide, CUB and EGF-like domain-containing protein 2" evidence="16">
    <location>
        <begin position="16"/>
        <end position="1194"/>
    </location>
</feature>
<dbReference type="InterPro" id="IPR000742">
    <property type="entry name" value="EGF"/>
</dbReference>
<evidence type="ECO:0000256" key="7">
    <source>
        <dbReference type="ARBA" id="ARBA00022737"/>
    </source>
</evidence>
<dbReference type="Pfam" id="PF12947">
    <property type="entry name" value="EGF_3"/>
    <property type="match status" value="1"/>
</dbReference>
<evidence type="ECO:0000256" key="5">
    <source>
        <dbReference type="ARBA" id="ARBA00022536"/>
    </source>
</evidence>
<keyword evidence="3" id="KW-0217">Developmental protein</keyword>
<evidence type="ECO:0000256" key="1">
    <source>
        <dbReference type="ARBA" id="ARBA00004241"/>
    </source>
</evidence>
<dbReference type="FunFam" id="2.10.25.10:FF:000008">
    <property type="entry name" value="Signal peptide, CUB domain, EGF-like 2"/>
    <property type="match status" value="1"/>
</dbReference>
<dbReference type="Pfam" id="PF14670">
    <property type="entry name" value="FXa_inhibition"/>
    <property type="match status" value="5"/>
</dbReference>
<dbReference type="FunFam" id="2.10.25.10:FF:000035">
    <property type="entry name" value="Signal peptide, CUB domain and EGF-like domain-containing 2"/>
    <property type="match status" value="1"/>
</dbReference>
<keyword evidence="8" id="KW-0106">Calcium</keyword>
<dbReference type="PROSITE" id="PS01180">
    <property type="entry name" value="CUB"/>
    <property type="match status" value="1"/>
</dbReference>
<evidence type="ECO:0000256" key="14">
    <source>
        <dbReference type="ARBA" id="ARBA00080914"/>
    </source>
</evidence>
<evidence type="ECO:0000256" key="16">
    <source>
        <dbReference type="SAM" id="SignalP"/>
    </source>
</evidence>
<evidence type="ECO:0000256" key="13">
    <source>
        <dbReference type="ARBA" id="ARBA00076123"/>
    </source>
</evidence>
<evidence type="ECO:0000256" key="11">
    <source>
        <dbReference type="ARBA" id="ARBA00023180"/>
    </source>
</evidence>
<dbReference type="OrthoDB" id="4062651at2759"/>
<dbReference type="FunFam" id="2.60.120.290:FF:000002">
    <property type="entry name" value="Signal peptide, CUB domain and EGF-like domain-containing 2"/>
    <property type="match status" value="1"/>
</dbReference>
<dbReference type="Pfam" id="PF00431">
    <property type="entry name" value="CUB"/>
    <property type="match status" value="1"/>
</dbReference>
<dbReference type="FunFam" id="2.10.25.10:FF:000199">
    <property type="entry name" value="signal peptide, CUB and EGF-like domain-containing protein 2 isoform X2"/>
    <property type="match status" value="1"/>
</dbReference>
<dbReference type="PROSITE" id="PS01187">
    <property type="entry name" value="EGF_CA"/>
    <property type="match status" value="3"/>
</dbReference>
<dbReference type="FunFam" id="2.10.25.10:FF:000030">
    <property type="entry name" value="Signal peptide, CUB domain and EGF-like domain-containing 2"/>
    <property type="match status" value="1"/>
</dbReference>
<comment type="subcellular location">
    <subcellularLocation>
        <location evidence="1">Cell surface</location>
    </subcellularLocation>
    <subcellularLocation>
        <location evidence="2">Secreted</location>
    </subcellularLocation>
</comment>
<dbReference type="CDD" id="cd00054">
    <property type="entry name" value="EGF_CA"/>
    <property type="match status" value="2"/>
</dbReference>
<dbReference type="SMART" id="SM00181">
    <property type="entry name" value="EGF"/>
    <property type="match status" value="10"/>
</dbReference>
<proteinExistence type="predicted"/>
<dbReference type="FunFam" id="2.10.25.10:FF:000256">
    <property type="entry name" value="Signal peptide, CUB domain and EGF like domain containing 2"/>
    <property type="match status" value="1"/>
</dbReference>
<accession>A0A6P3RIG1</accession>
<evidence type="ECO:0000313" key="19">
    <source>
        <dbReference type="Proteomes" id="UP000515202"/>
    </source>
</evidence>
<keyword evidence="6 16" id="KW-0732">Signal</keyword>
<dbReference type="InterPro" id="IPR001881">
    <property type="entry name" value="EGF-like_Ca-bd_dom"/>
</dbReference>
<dbReference type="GO" id="GO:0005509">
    <property type="term" value="F:calcium ion binding"/>
    <property type="evidence" value="ECO:0007669"/>
    <property type="project" value="InterPro"/>
</dbReference>
<keyword evidence="5 15" id="KW-0245">EGF-like domain</keyword>
<dbReference type="SUPFAM" id="SSF57196">
    <property type="entry name" value="EGF/Laminin"/>
    <property type="match status" value="1"/>
</dbReference>
<dbReference type="SMART" id="SM01411">
    <property type="entry name" value="Ephrin_rec_like"/>
    <property type="match status" value="3"/>
</dbReference>
<dbReference type="AlphaFoldDB" id="A0A6P3RIG1"/>
<dbReference type="KEGG" id="pvp:105305149"/>
<dbReference type="InterPro" id="IPR000152">
    <property type="entry name" value="EGF-type_Asp/Asn_hydroxyl_site"/>
</dbReference>
<evidence type="ECO:0000256" key="2">
    <source>
        <dbReference type="ARBA" id="ARBA00004613"/>
    </source>
</evidence>
<dbReference type="Pfam" id="PF12662">
    <property type="entry name" value="cEGF"/>
    <property type="match status" value="1"/>
</dbReference>
<evidence type="ECO:0000313" key="20">
    <source>
        <dbReference type="RefSeq" id="XP_011377898.1"/>
    </source>
</evidence>
<dbReference type="PROSITE" id="PS50026">
    <property type="entry name" value="EGF_3"/>
    <property type="match status" value="3"/>
</dbReference>
<keyword evidence="11" id="KW-0325">Glycoprotein</keyword>
<dbReference type="FunFam" id="2.10.25.10:FF:000037">
    <property type="entry name" value="Signal peptide, CUB domain and EGF-like domain-containing 2"/>
    <property type="match status" value="1"/>
</dbReference>
<evidence type="ECO:0000256" key="8">
    <source>
        <dbReference type="ARBA" id="ARBA00022837"/>
    </source>
</evidence>
<dbReference type="InterPro" id="IPR011641">
    <property type="entry name" value="Tyr-kin_ephrin_A/B_rcpt-like"/>
</dbReference>
<dbReference type="PANTHER" id="PTHR24046:SF3">
    <property type="entry name" value="SIGNAL PEPTIDE, CUB AND EGF-LIKE DOMAIN-CONTAINING PROTEIN 2"/>
    <property type="match status" value="1"/>
</dbReference>
<evidence type="ECO:0000256" key="3">
    <source>
        <dbReference type="ARBA" id="ARBA00022473"/>
    </source>
</evidence>
<evidence type="ECO:0000256" key="12">
    <source>
        <dbReference type="ARBA" id="ARBA00067359"/>
    </source>
</evidence>
<dbReference type="Pfam" id="PF07699">
    <property type="entry name" value="Ephrin_rec_like"/>
    <property type="match status" value="3"/>
</dbReference>
<dbReference type="InterPro" id="IPR009030">
    <property type="entry name" value="Growth_fac_rcpt_cys_sf"/>
</dbReference>
<feature type="domain" description="CUB" evidence="17">
    <location>
        <begin position="1004"/>
        <end position="1116"/>
    </location>
</feature>
<dbReference type="FunFam" id="2.10.25.10:FF:000032">
    <property type="entry name" value="signal peptide, CUB and EGF-like domain-containing protein 2 isoform X1"/>
    <property type="match status" value="1"/>
</dbReference>
<evidence type="ECO:0000256" key="10">
    <source>
        <dbReference type="ARBA" id="ARBA00023157"/>
    </source>
</evidence>
<dbReference type="InterPro" id="IPR049883">
    <property type="entry name" value="NOTCH1_EGF-like"/>
</dbReference>
<dbReference type="SUPFAM" id="SSF57184">
    <property type="entry name" value="Growth factor receptor domain"/>
    <property type="match status" value="4"/>
</dbReference>
<dbReference type="InterPro" id="IPR018097">
    <property type="entry name" value="EGF_Ca-bd_CS"/>
</dbReference>
<keyword evidence="9" id="KW-0446">Lipid-binding</keyword>
<dbReference type="GeneID" id="105305149"/>
<feature type="signal peptide" evidence="16">
    <location>
        <begin position="1"/>
        <end position="15"/>
    </location>
</feature>
<dbReference type="InterPro" id="IPR026823">
    <property type="entry name" value="cEGF"/>
</dbReference>
<keyword evidence="4" id="KW-0964">Secreted</keyword>
<dbReference type="FunFam" id="2.10.25.10:FF:000028">
    <property type="entry name" value="Signal peptide, CUB domain and EGF-like domain-containing 2"/>
    <property type="match status" value="1"/>
</dbReference>
<dbReference type="Gene3D" id="2.60.120.290">
    <property type="entry name" value="Spermadhesin, CUB domain"/>
    <property type="match status" value="1"/>
</dbReference>
<dbReference type="InterPro" id="IPR000859">
    <property type="entry name" value="CUB_dom"/>
</dbReference>
<reference evidence="20" key="1">
    <citation type="submission" date="2025-08" db="UniProtKB">
        <authorList>
            <consortium name="RefSeq"/>
        </authorList>
    </citation>
    <scope>IDENTIFICATION</scope>
    <source>
        <tissue evidence="20">Kidney</tissue>
    </source>
</reference>
<dbReference type="InterPro" id="IPR024731">
    <property type="entry name" value="NELL2-like_EGF"/>
</dbReference>
<dbReference type="SMART" id="SM00179">
    <property type="entry name" value="EGF_CA"/>
    <property type="match status" value="8"/>
</dbReference>
<name>A0A6P3RIG1_PTEVA</name>
<comment type="caution">
    <text evidence="15">Lacks conserved residue(s) required for the propagation of feature annotation.</text>
</comment>
<dbReference type="PANTHER" id="PTHR24046">
    <property type="entry name" value="SIGNAL PEPTIDE, CUB AND EGF-LIKE DOMAIN-CONTAINING"/>
    <property type="match status" value="1"/>
</dbReference>
<dbReference type="InterPro" id="IPR035914">
    <property type="entry name" value="Sperma_CUB_dom_sf"/>
</dbReference>
<dbReference type="CTD" id="57758"/>
<dbReference type="FunFam" id="2.10.25.10:FF:000237">
    <property type="entry name" value="Signal peptide, CUB domain and EGF like domain containing 2"/>
    <property type="match status" value="1"/>
</dbReference>
<dbReference type="Proteomes" id="UP000515202">
    <property type="component" value="Unplaced"/>
</dbReference>
<feature type="disulfide bond" evidence="15">
    <location>
        <begin position="413"/>
        <end position="423"/>
    </location>
</feature>
<gene>
    <name evidence="20" type="primary">SCUBE2</name>
</gene>
<organism evidence="19 20">
    <name type="scientific">Pteropus vampyrus</name>
    <name type="common">Large flying fox</name>
    <dbReference type="NCBI Taxonomy" id="132908"/>
    <lineage>
        <taxon>Eukaryota</taxon>
        <taxon>Metazoa</taxon>
        <taxon>Chordata</taxon>
        <taxon>Craniata</taxon>
        <taxon>Vertebrata</taxon>
        <taxon>Euteleostomi</taxon>
        <taxon>Mammalia</taxon>
        <taxon>Eutheria</taxon>
        <taxon>Laurasiatheria</taxon>
        <taxon>Chiroptera</taxon>
        <taxon>Yinpterochiroptera</taxon>
        <taxon>Pteropodoidea</taxon>
        <taxon>Pteropodidae</taxon>
        <taxon>Pteropodinae</taxon>
        <taxon>Pteropus</taxon>
    </lineage>
</organism>
<keyword evidence="19" id="KW-1185">Reference proteome</keyword>
<feature type="domain" description="EGF-like" evidence="18">
    <location>
        <begin position="173"/>
        <end position="209"/>
    </location>
</feature>
<dbReference type="Gene3D" id="2.10.25.10">
    <property type="entry name" value="Laminin"/>
    <property type="match status" value="9"/>
</dbReference>
<evidence type="ECO:0000256" key="9">
    <source>
        <dbReference type="ARBA" id="ARBA00023121"/>
    </source>
</evidence>
<dbReference type="GO" id="GO:0009986">
    <property type="term" value="C:cell surface"/>
    <property type="evidence" value="ECO:0007669"/>
    <property type="project" value="UniProtKB-SubCell"/>
</dbReference>
<dbReference type="CDD" id="cd00041">
    <property type="entry name" value="CUB"/>
    <property type="match status" value="1"/>
</dbReference>
<dbReference type="GO" id="GO:0005615">
    <property type="term" value="C:extracellular space"/>
    <property type="evidence" value="ECO:0007669"/>
    <property type="project" value="TreeGrafter"/>
</dbReference>
<dbReference type="SMART" id="SM00042">
    <property type="entry name" value="CUB"/>
    <property type="match status" value="1"/>
</dbReference>
<dbReference type="GO" id="GO:0007165">
    <property type="term" value="P:signal transduction"/>
    <property type="evidence" value="ECO:0007669"/>
    <property type="project" value="TreeGrafter"/>
</dbReference>
<dbReference type="Pfam" id="PF07645">
    <property type="entry name" value="EGF_CA"/>
    <property type="match status" value="1"/>
</dbReference>
<dbReference type="FunFam" id="2.10.50.10:FF:000029">
    <property type="entry name" value="Signal peptide, CUB domain and EGF like domain containing 2"/>
    <property type="match status" value="1"/>
</dbReference>
<dbReference type="GO" id="GO:0008289">
    <property type="term" value="F:lipid binding"/>
    <property type="evidence" value="ECO:0007669"/>
    <property type="project" value="UniProtKB-KW"/>
</dbReference>
<keyword evidence="7" id="KW-0677">Repeat</keyword>
<evidence type="ECO:0000256" key="4">
    <source>
        <dbReference type="ARBA" id="ARBA00022525"/>
    </source>
</evidence>
<evidence type="ECO:0000259" key="18">
    <source>
        <dbReference type="PROSITE" id="PS50026"/>
    </source>
</evidence>
<keyword evidence="10 15" id="KW-1015">Disulfide bond</keyword>
<sequence>MVVVVVITLLYQTLSWFLIEIQTPVLKDLRQVLWGSMTPGEVLAMMVLLKVEECQKSGHKGMTMRRWFQISMDYITTEGKRVNIALGKNDVDECAQGLDDCHTNALCQNTLTSYKCSCKPGYQGEGRQCEDIDECENELNGGCVHDCLNIPGNYRCTCFDGFMLAHDGHNCLDVDECLENNGGCQHTCVNVMGSYECRCKEGFFLSDNQHTCIHRLEEGLSCMNKNHGCSHLCKEAPRGSVACECRPGFELAKNQRDCILTCNHGNGGCQHSCEDTADGPECSCHPRYKIHADGKSCLEREDTALEVTESNATSVADGDKRVKRRLLMETCAVNNGGCDRTCKDTSTGVHCSCPVGFTLQLDGKTCKDIDECQTRNGGCDHFCKNTVGSFDCSCKKGFKLLTDEKSCQDVDECSLDRTCDHSCINHPGTFTCACNKGYTLYGFTHCGDTNECSVNNGGCQQICVNTVGSYKCQCHSAYKLHWNKKDCVEVKGVLPTSVSPHVSLHCGKSGGGDRCFLRCHSGIHLSSGLQDAYSVTCGSPSPLRNKHQKSNDSAFGDVATVRTSVTFKLNEGKCSLKKAELFPEGLRPALPEKHSSVKESFRYVNLTCSSSKQVPGAPGRPSTTKEMFITVEFELETNQKEVTASCDLSCTVKRTEKRLRKATRTLRKAAHREQFHLQLSGVDLEVARKSLRTSERQAESCGVGQGHVGNQCEKHSSVKESFRYVNLTCSSSKQVPGAPGRPSTTKEMFITVEFELETNQKEVTASCDLSCTVKRTEKRLRKATRTLRKAAHREQFHLQLSGVDLEVAKKSLRTSERQAESCGVGQGHVGNQCVSCRAGTYYDGVQERCILCPNGTFQNEEGQITCEPCPRPENPGALKTSEAWNVSECGGLCQPGEYSADGFTPCQLCALGTFQPEVGRTSCFSCGGGLPTKHLGATSFQHCETRVQCSPGHFYNTTTHRCIRCPAGTYQPEFGKNNCVSCPGNTTTDFDGSTNITQCKNRRCGGELGDFTGYIESPNYPGNYPANTECTWTINPPPKRRILIVVPEIFLPIEDDCGDYLVMRKTSSSNSVTTYETCQTYERPIAFTSRSKKLWIQFKSNEGNSARGFQVPYVTYDEDYQELIEDIVRDGRLYASENHQEILKDKKLIKALFDVLAHPQNYFKYTAQESREMFPRSFIRLLRSKVSRFLRPYK</sequence>
<dbReference type="FunFam" id="2.10.50.10:FF:000002">
    <property type="entry name" value="signal peptide, CUB and EGF-like domain-containing protein 2 isoform X1"/>
    <property type="match status" value="1"/>
</dbReference>
<evidence type="ECO:0000256" key="6">
    <source>
        <dbReference type="ARBA" id="ARBA00022729"/>
    </source>
</evidence>
<dbReference type="FunFam" id="2.10.50.10:FF:000028">
    <property type="entry name" value="Signal peptide, CUB domain and EGF like domain containing 2"/>
    <property type="match status" value="1"/>
</dbReference>
<dbReference type="SUPFAM" id="SSF49854">
    <property type="entry name" value="Spermadhesin, CUB domain"/>
    <property type="match status" value="1"/>
</dbReference>
<protein>
    <recommendedName>
        <fullName evidence="12">Signal peptide, CUB and EGF-like domain-containing protein 2</fullName>
    </recommendedName>
    <alternativeName>
        <fullName evidence="14">Protein CEGP1</fullName>
    </alternativeName>
    <alternativeName>
        <fullName evidence="13">Scube/You</fullName>
    </alternativeName>
</protein>
<dbReference type="RefSeq" id="XP_011377898.1">
    <property type="nucleotide sequence ID" value="XM_011379596.2"/>
</dbReference>
<dbReference type="Gene3D" id="2.10.50.10">
    <property type="entry name" value="Tumor Necrosis Factor Receptor, subunit A, domain 2"/>
    <property type="match status" value="3"/>
</dbReference>